<dbReference type="Pfam" id="PF00512">
    <property type="entry name" value="HisKA"/>
    <property type="match status" value="1"/>
</dbReference>
<organism evidence="11 12">
    <name type="scientific">Allocatelliglobosispora scoriae</name>
    <dbReference type="NCBI Taxonomy" id="643052"/>
    <lineage>
        <taxon>Bacteria</taxon>
        <taxon>Bacillati</taxon>
        <taxon>Actinomycetota</taxon>
        <taxon>Actinomycetes</taxon>
        <taxon>Micromonosporales</taxon>
        <taxon>Micromonosporaceae</taxon>
        <taxon>Allocatelliglobosispora</taxon>
    </lineage>
</organism>
<dbReference type="Gene3D" id="3.30.565.10">
    <property type="entry name" value="Histidine kinase-like ATPase, C-terminal domain"/>
    <property type="match status" value="1"/>
</dbReference>
<keyword evidence="9" id="KW-0812">Transmembrane</keyword>
<dbReference type="Proteomes" id="UP000587527">
    <property type="component" value="Unassembled WGS sequence"/>
</dbReference>
<dbReference type="PANTHER" id="PTHR44936">
    <property type="entry name" value="SENSOR PROTEIN CREC"/>
    <property type="match status" value="1"/>
</dbReference>
<dbReference type="InterPro" id="IPR050980">
    <property type="entry name" value="2C_sensor_his_kinase"/>
</dbReference>
<dbReference type="Gene3D" id="1.10.287.130">
    <property type="match status" value="1"/>
</dbReference>
<evidence type="ECO:0000256" key="3">
    <source>
        <dbReference type="ARBA" id="ARBA00012438"/>
    </source>
</evidence>
<comment type="catalytic activity">
    <reaction evidence="1">
        <text>ATP + protein L-histidine = ADP + protein N-phospho-L-histidine.</text>
        <dbReference type="EC" id="2.7.13.3"/>
    </reaction>
</comment>
<keyword evidence="5" id="KW-0808">Transferase</keyword>
<evidence type="ECO:0000256" key="9">
    <source>
        <dbReference type="SAM" id="Phobius"/>
    </source>
</evidence>
<dbReference type="SMART" id="SM00387">
    <property type="entry name" value="HATPase_c"/>
    <property type="match status" value="1"/>
</dbReference>
<dbReference type="GO" id="GO:0005524">
    <property type="term" value="F:ATP binding"/>
    <property type="evidence" value="ECO:0007669"/>
    <property type="project" value="UniProtKB-KW"/>
</dbReference>
<evidence type="ECO:0000313" key="12">
    <source>
        <dbReference type="Proteomes" id="UP000587527"/>
    </source>
</evidence>
<evidence type="ECO:0000256" key="4">
    <source>
        <dbReference type="ARBA" id="ARBA00022475"/>
    </source>
</evidence>
<sequence>MTSWIIRAVWATGATVCAIAMYLLPGRETIPFHLIWIGISLVYGFTVWRPVEMVVMVGVTAAVTGAIMVHHASNGWIDWPELAEVPLSVALTAVIAAYLRRRHMALAELAAIAENDRRRSESRQVMVRQVSHELRTPITIARGYTELVRNRIDDETVAEDTAIVLEELDKLAQITQRLVTLIQLDAEYARQPVHLDAELTRVVRRWTPAADRRWSVTCDGGEVLANRDRLEAMLDCLLDNAVRFTEPGDAIRITGTVDETTWTIEIADTGVGLTARDAEALTAAMPTSRQELSGTGLGLVMVRTVVGAWGGSLHFRGRPGAGTIVTLRFPIMRSSADEEIVAEALKNDSSVIDLVAGSGRP</sequence>
<evidence type="ECO:0000313" key="11">
    <source>
        <dbReference type="EMBL" id="MBB5869838.1"/>
    </source>
</evidence>
<dbReference type="GO" id="GO:0000155">
    <property type="term" value="F:phosphorelay sensor kinase activity"/>
    <property type="evidence" value="ECO:0007669"/>
    <property type="project" value="InterPro"/>
</dbReference>
<evidence type="ECO:0000256" key="8">
    <source>
        <dbReference type="ARBA" id="ARBA00022840"/>
    </source>
</evidence>
<evidence type="ECO:0000256" key="2">
    <source>
        <dbReference type="ARBA" id="ARBA00004651"/>
    </source>
</evidence>
<dbReference type="RefSeq" id="WP_184836772.1">
    <property type="nucleotide sequence ID" value="NZ_JACHMN010000002.1"/>
</dbReference>
<feature type="transmembrane region" description="Helical" evidence="9">
    <location>
        <begin position="55"/>
        <end position="73"/>
    </location>
</feature>
<keyword evidence="4" id="KW-1003">Cell membrane</keyword>
<comment type="caution">
    <text evidence="11">The sequence shown here is derived from an EMBL/GenBank/DDBJ whole genome shotgun (WGS) entry which is preliminary data.</text>
</comment>
<dbReference type="GO" id="GO:0005886">
    <property type="term" value="C:plasma membrane"/>
    <property type="evidence" value="ECO:0007669"/>
    <property type="project" value="UniProtKB-SubCell"/>
</dbReference>
<feature type="transmembrane region" description="Helical" evidence="9">
    <location>
        <begin position="5"/>
        <end position="24"/>
    </location>
</feature>
<keyword evidence="7 11" id="KW-0418">Kinase</keyword>
<dbReference type="EMBL" id="JACHMN010000002">
    <property type="protein sequence ID" value="MBB5869838.1"/>
    <property type="molecule type" value="Genomic_DNA"/>
</dbReference>
<keyword evidence="8" id="KW-0067">ATP-binding</keyword>
<dbReference type="SMART" id="SM00388">
    <property type="entry name" value="HisKA"/>
    <property type="match status" value="1"/>
</dbReference>
<keyword evidence="6" id="KW-0547">Nucleotide-binding</keyword>
<evidence type="ECO:0000256" key="1">
    <source>
        <dbReference type="ARBA" id="ARBA00000085"/>
    </source>
</evidence>
<name>A0A841BR22_9ACTN</name>
<feature type="transmembrane region" description="Helical" evidence="9">
    <location>
        <begin position="79"/>
        <end position="99"/>
    </location>
</feature>
<evidence type="ECO:0000256" key="7">
    <source>
        <dbReference type="ARBA" id="ARBA00022777"/>
    </source>
</evidence>
<proteinExistence type="predicted"/>
<dbReference type="PROSITE" id="PS50109">
    <property type="entry name" value="HIS_KIN"/>
    <property type="match status" value="1"/>
</dbReference>
<reference evidence="11 12" key="1">
    <citation type="submission" date="2020-08" db="EMBL/GenBank/DDBJ databases">
        <title>Sequencing the genomes of 1000 actinobacteria strains.</title>
        <authorList>
            <person name="Klenk H.-P."/>
        </authorList>
    </citation>
    <scope>NUCLEOTIDE SEQUENCE [LARGE SCALE GENOMIC DNA]</scope>
    <source>
        <strain evidence="11 12">DSM 45362</strain>
    </source>
</reference>
<dbReference type="SUPFAM" id="SSF55874">
    <property type="entry name" value="ATPase domain of HSP90 chaperone/DNA topoisomerase II/histidine kinase"/>
    <property type="match status" value="1"/>
</dbReference>
<comment type="subcellular location">
    <subcellularLocation>
        <location evidence="2">Cell membrane</location>
        <topology evidence="2">Multi-pass membrane protein</topology>
    </subcellularLocation>
</comment>
<gene>
    <name evidence="11" type="ORF">F4553_003217</name>
</gene>
<dbReference type="InterPro" id="IPR036890">
    <property type="entry name" value="HATPase_C_sf"/>
</dbReference>
<dbReference type="AlphaFoldDB" id="A0A841BR22"/>
<feature type="domain" description="Histidine kinase" evidence="10">
    <location>
        <begin position="129"/>
        <end position="333"/>
    </location>
</feature>
<evidence type="ECO:0000256" key="5">
    <source>
        <dbReference type="ARBA" id="ARBA00022679"/>
    </source>
</evidence>
<dbReference type="CDD" id="cd00082">
    <property type="entry name" value="HisKA"/>
    <property type="match status" value="1"/>
</dbReference>
<dbReference type="InterPro" id="IPR005467">
    <property type="entry name" value="His_kinase_dom"/>
</dbReference>
<dbReference type="SUPFAM" id="SSF47384">
    <property type="entry name" value="Homodimeric domain of signal transducing histidine kinase"/>
    <property type="match status" value="1"/>
</dbReference>
<keyword evidence="9" id="KW-0472">Membrane</keyword>
<keyword evidence="9" id="KW-1133">Transmembrane helix</keyword>
<evidence type="ECO:0000259" key="10">
    <source>
        <dbReference type="PROSITE" id="PS50109"/>
    </source>
</evidence>
<dbReference type="PANTHER" id="PTHR44936:SF10">
    <property type="entry name" value="SENSOR PROTEIN RSTB"/>
    <property type="match status" value="1"/>
</dbReference>
<feature type="transmembrane region" description="Helical" evidence="9">
    <location>
        <begin position="30"/>
        <end position="48"/>
    </location>
</feature>
<keyword evidence="12" id="KW-1185">Reference proteome</keyword>
<dbReference type="InterPro" id="IPR003594">
    <property type="entry name" value="HATPase_dom"/>
</dbReference>
<dbReference type="EC" id="2.7.13.3" evidence="3"/>
<dbReference type="Pfam" id="PF02518">
    <property type="entry name" value="HATPase_c"/>
    <property type="match status" value="1"/>
</dbReference>
<dbReference type="InterPro" id="IPR003661">
    <property type="entry name" value="HisK_dim/P_dom"/>
</dbReference>
<evidence type="ECO:0000256" key="6">
    <source>
        <dbReference type="ARBA" id="ARBA00022741"/>
    </source>
</evidence>
<dbReference type="InterPro" id="IPR036097">
    <property type="entry name" value="HisK_dim/P_sf"/>
</dbReference>
<accession>A0A841BR22</accession>
<protein>
    <recommendedName>
        <fullName evidence="3">histidine kinase</fullName>
        <ecNumber evidence="3">2.7.13.3</ecNumber>
    </recommendedName>
</protein>